<evidence type="ECO:0000313" key="1">
    <source>
        <dbReference type="EMBL" id="AMB59699.1"/>
    </source>
</evidence>
<name>A0A0X8E4R6_9MICO</name>
<dbReference type="Pfam" id="PF05768">
    <property type="entry name" value="Glrx-like"/>
    <property type="match status" value="1"/>
</dbReference>
<sequence>MPTPVLTLIGKPGCHLCDDARVVVSAVLQQLATESPATPVDFEEKSILEDAALHERFVEEIPVVLINGAVHNYWRIDLVRLKAALQEAQ</sequence>
<proteinExistence type="predicted"/>
<dbReference type="InterPro" id="IPR008554">
    <property type="entry name" value="Glutaredoxin-like"/>
</dbReference>
<evidence type="ECO:0000313" key="2">
    <source>
        <dbReference type="Proteomes" id="UP000058305"/>
    </source>
</evidence>
<gene>
    <name evidence="1" type="ORF">AWU67_13440</name>
</gene>
<protein>
    <submittedName>
        <fullName evidence="1">Thioredoxin</fullName>
    </submittedName>
</protein>
<dbReference type="RefSeq" id="WP_067230047.1">
    <property type="nucleotide sequence ID" value="NZ_CP014145.1"/>
</dbReference>
<reference evidence="2" key="2">
    <citation type="submission" date="2016-01" db="EMBL/GenBank/DDBJ databases">
        <title>First complete genome sequence of a species in the genus Microterricola, an extremophilic cold active enzyme producing strain ERGS5:02 isolated from Sikkim Himalaya.</title>
        <authorList>
            <person name="Kumar R."/>
            <person name="Singh D."/>
            <person name="Swarnkar M.K."/>
        </authorList>
    </citation>
    <scope>NUCLEOTIDE SEQUENCE [LARGE SCALE GENOMIC DNA]</scope>
    <source>
        <strain evidence="2">ERGS5:02</strain>
    </source>
</reference>
<dbReference type="InterPro" id="IPR036249">
    <property type="entry name" value="Thioredoxin-like_sf"/>
</dbReference>
<reference evidence="1 2" key="1">
    <citation type="journal article" date="2016" name="J. Biotechnol.">
        <title>First complete genome sequence of a species in the genus Microterricola, an extremophilic cold active enzyme producing bacterial strain ERGS5:02 isolated from Sikkim Himalaya.</title>
        <authorList>
            <person name="Himanshu"/>
            <person name="Swarnkar M.K."/>
            <person name="Singh D."/>
            <person name="Kumar R."/>
        </authorList>
    </citation>
    <scope>NUCLEOTIDE SEQUENCE [LARGE SCALE GENOMIC DNA]</scope>
    <source>
        <strain evidence="1 2">ERGS5:02</strain>
    </source>
</reference>
<keyword evidence="2" id="KW-1185">Reference proteome</keyword>
<dbReference type="KEGG" id="mvd:AWU67_13440"/>
<dbReference type="OrthoDB" id="8779161at2"/>
<dbReference type="Proteomes" id="UP000058305">
    <property type="component" value="Chromosome"/>
</dbReference>
<dbReference type="EMBL" id="CP014145">
    <property type="protein sequence ID" value="AMB59699.1"/>
    <property type="molecule type" value="Genomic_DNA"/>
</dbReference>
<dbReference type="AlphaFoldDB" id="A0A0X8E4R6"/>
<dbReference type="Gene3D" id="3.40.30.10">
    <property type="entry name" value="Glutaredoxin"/>
    <property type="match status" value="1"/>
</dbReference>
<organism evidence="1 2">
    <name type="scientific">Microterricola viridarii</name>
    <dbReference type="NCBI Taxonomy" id="412690"/>
    <lineage>
        <taxon>Bacteria</taxon>
        <taxon>Bacillati</taxon>
        <taxon>Actinomycetota</taxon>
        <taxon>Actinomycetes</taxon>
        <taxon>Micrococcales</taxon>
        <taxon>Microbacteriaceae</taxon>
        <taxon>Microterricola</taxon>
    </lineage>
</organism>
<accession>A0A0X8E4R6</accession>
<dbReference type="SUPFAM" id="SSF52833">
    <property type="entry name" value="Thioredoxin-like"/>
    <property type="match status" value="1"/>
</dbReference>